<evidence type="ECO:0000313" key="3">
    <source>
        <dbReference type="Proteomes" id="UP000253495"/>
    </source>
</evidence>
<dbReference type="EMBL" id="QPJC01000022">
    <property type="protein sequence ID" value="RCW38476.1"/>
    <property type="molecule type" value="Genomic_DNA"/>
</dbReference>
<evidence type="ECO:0000256" key="1">
    <source>
        <dbReference type="SAM" id="MobiDB-lite"/>
    </source>
</evidence>
<keyword evidence="3" id="KW-1185">Reference proteome</keyword>
<gene>
    <name evidence="2" type="ORF">DFQ14_12219</name>
</gene>
<reference evidence="2 3" key="1">
    <citation type="submission" date="2018-07" db="EMBL/GenBank/DDBJ databases">
        <title>Genomic Encyclopedia of Type Strains, Phase III (KMG-III): the genomes of soil and plant-associated and newly described type strains.</title>
        <authorList>
            <person name="Whitman W."/>
        </authorList>
    </citation>
    <scope>NUCLEOTIDE SEQUENCE [LARGE SCALE GENOMIC DNA]</scope>
    <source>
        <strain evidence="2 3">CECT 8575</strain>
    </source>
</reference>
<organism evidence="2 3">
    <name type="scientific">Halopolyspora algeriensis</name>
    <dbReference type="NCBI Taxonomy" id="1500506"/>
    <lineage>
        <taxon>Bacteria</taxon>
        <taxon>Bacillati</taxon>
        <taxon>Actinomycetota</taxon>
        <taxon>Actinomycetes</taxon>
        <taxon>Actinomycetes incertae sedis</taxon>
        <taxon>Halopolyspora</taxon>
    </lineage>
</organism>
<sequence>MPSNAVRMSQKAATDLAQRGERAAQLRAQLAAKLDTIRSDERLSEQYKAQLIEQARAEYTDNAARLRSLLDSDRETMLTAAAELDRPGDVNAQLLAETRQQRAWDRARPMLDNGRTWRSVLAEAEKAGDTDTVQALAAELPAYFEAGRSITGGMQGNADQALDQDNATRILRGAVARTLGNDNGPGTAARLRLQAEAHAPVVEAQLDRLDREISGQRAGIGDAIATHYAEQNRDATLGELDTTPTGDSSTGPRTGNLNTAIANQYAT</sequence>
<dbReference type="OrthoDB" id="4316952at2"/>
<protein>
    <submittedName>
        <fullName evidence="2">Uncharacterized protein</fullName>
    </submittedName>
</protein>
<evidence type="ECO:0000313" key="2">
    <source>
        <dbReference type="EMBL" id="RCW38476.1"/>
    </source>
</evidence>
<name>A0A368VBI3_9ACTN</name>
<dbReference type="RefSeq" id="WP_114455052.1">
    <property type="nucleotide sequence ID" value="NZ_QPJC01000022.1"/>
</dbReference>
<feature type="region of interest" description="Disordered" evidence="1">
    <location>
        <begin position="234"/>
        <end position="267"/>
    </location>
</feature>
<feature type="compositionally biased region" description="Polar residues" evidence="1">
    <location>
        <begin position="242"/>
        <end position="267"/>
    </location>
</feature>
<accession>A0A368VBI3</accession>
<dbReference type="Proteomes" id="UP000253495">
    <property type="component" value="Unassembled WGS sequence"/>
</dbReference>
<dbReference type="AlphaFoldDB" id="A0A368VBI3"/>
<comment type="caution">
    <text evidence="2">The sequence shown here is derived from an EMBL/GenBank/DDBJ whole genome shotgun (WGS) entry which is preliminary data.</text>
</comment>
<proteinExistence type="predicted"/>